<dbReference type="InterPro" id="IPR000829">
    <property type="entry name" value="DAGK"/>
</dbReference>
<evidence type="ECO:0000256" key="16">
    <source>
        <dbReference type="PIRSR" id="PIRSR600829-2"/>
    </source>
</evidence>
<evidence type="ECO:0000256" key="8">
    <source>
        <dbReference type="ARBA" id="ARBA00022777"/>
    </source>
</evidence>
<name>A0A133PM72_9FIRM</name>
<feature type="binding site" evidence="17">
    <location>
        <position position="31"/>
    </location>
    <ligand>
        <name>ATP</name>
        <dbReference type="ChEBI" id="CHEBI:30616"/>
    </ligand>
</feature>
<keyword evidence="18" id="KW-0479">Metal-binding</keyword>
<evidence type="ECO:0000256" key="10">
    <source>
        <dbReference type="ARBA" id="ARBA00022989"/>
    </source>
</evidence>
<keyword evidence="14" id="KW-1208">Phospholipid metabolism</keyword>
<gene>
    <name evidence="21" type="ORF">HMPREF3229_01247</name>
</gene>
<evidence type="ECO:0000256" key="15">
    <source>
        <dbReference type="PIRSR" id="PIRSR600829-1"/>
    </source>
</evidence>
<feature type="transmembrane region" description="Helical" evidence="19">
    <location>
        <begin position="179"/>
        <end position="208"/>
    </location>
</feature>
<organism evidence="21">
    <name type="scientific">Peptoniphilus harei</name>
    <dbReference type="NCBI Taxonomy" id="54005"/>
    <lineage>
        <taxon>Bacteria</taxon>
        <taxon>Bacillati</taxon>
        <taxon>Bacillota</taxon>
        <taxon>Tissierellia</taxon>
        <taxon>Tissierellales</taxon>
        <taxon>Peptoniphilaceae</taxon>
        <taxon>Peptoniphilus</taxon>
    </lineage>
</organism>
<keyword evidence="11" id="KW-0443">Lipid metabolism</keyword>
<dbReference type="GO" id="GO:0008654">
    <property type="term" value="P:phospholipid biosynthetic process"/>
    <property type="evidence" value="ECO:0007669"/>
    <property type="project" value="UniProtKB-KW"/>
</dbReference>
<feature type="binding site" evidence="16">
    <location>
        <position position="72"/>
    </location>
    <ligand>
        <name>substrate</name>
    </ligand>
</feature>
<dbReference type="SUPFAM" id="SSF48317">
    <property type="entry name" value="Acid phosphatase/Vanadium-dependent haloperoxidase"/>
    <property type="match status" value="1"/>
</dbReference>
<evidence type="ECO:0000256" key="3">
    <source>
        <dbReference type="ARBA" id="ARBA00022475"/>
    </source>
</evidence>
<evidence type="ECO:0000256" key="5">
    <source>
        <dbReference type="ARBA" id="ARBA00022679"/>
    </source>
</evidence>
<feature type="binding site" evidence="18">
    <location>
        <position position="79"/>
    </location>
    <ligand>
        <name>a divalent metal cation</name>
        <dbReference type="ChEBI" id="CHEBI:60240"/>
    </ligand>
</feature>
<dbReference type="Pfam" id="PF01569">
    <property type="entry name" value="PAP2"/>
    <property type="match status" value="1"/>
</dbReference>
<keyword evidence="18" id="KW-0460">Magnesium</keyword>
<evidence type="ECO:0000256" key="18">
    <source>
        <dbReference type="PIRSR" id="PIRSR600829-4"/>
    </source>
</evidence>
<comment type="cofactor">
    <cofactor evidence="18">
        <name>Mg(2+)</name>
        <dbReference type="ChEBI" id="CHEBI:18420"/>
    </cofactor>
    <text evidence="18">Mn(2+), Zn(2+), Cd(2+) and Co(2+) support activity to lesser extents.</text>
</comment>
<keyword evidence="13" id="KW-0594">Phospholipid biosynthesis</keyword>
<feature type="transmembrane region" description="Helical" evidence="19">
    <location>
        <begin position="220"/>
        <end position="241"/>
    </location>
</feature>
<dbReference type="GO" id="GO:0046872">
    <property type="term" value="F:metal ion binding"/>
    <property type="evidence" value="ECO:0007669"/>
    <property type="project" value="UniProtKB-KW"/>
</dbReference>
<evidence type="ECO:0000256" key="19">
    <source>
        <dbReference type="SAM" id="Phobius"/>
    </source>
</evidence>
<dbReference type="GO" id="GO:0005886">
    <property type="term" value="C:plasma membrane"/>
    <property type="evidence" value="ECO:0007669"/>
    <property type="project" value="UniProtKB-SubCell"/>
</dbReference>
<accession>A0A133PM72</accession>
<evidence type="ECO:0000256" key="4">
    <source>
        <dbReference type="ARBA" id="ARBA00022516"/>
    </source>
</evidence>
<keyword evidence="5" id="KW-0808">Transferase</keyword>
<evidence type="ECO:0000256" key="7">
    <source>
        <dbReference type="ARBA" id="ARBA00022741"/>
    </source>
</evidence>
<keyword evidence="9 17" id="KW-0067">ATP-binding</keyword>
<sequence>MKFIGDFMKKGRFISSFNYAVQGIISVLKTERNMKFHYLAALGIIILSLFFDISSTEFLLMLFAITLVVFAEMINTAIERTVDLVVQEYNPIAKYIKDVSAGAVLITALNAVVVAYLVFYDKFASFGDLLLFKIKNMPNHLAFVSLLIIIIATVGAKLLMAKKSGGTYFQGGGLSGHSAISFCAATIITMIAENSLVTLCSFGLAFLVAESRVEGKIHKVSEVIVGAILGICVAIFVFKVVG</sequence>
<evidence type="ECO:0000256" key="14">
    <source>
        <dbReference type="ARBA" id="ARBA00023264"/>
    </source>
</evidence>
<keyword evidence="12 19" id="KW-0472">Membrane</keyword>
<keyword evidence="7 17" id="KW-0547">Nucleotide-binding</keyword>
<dbReference type="InterPro" id="IPR000326">
    <property type="entry name" value="PAP2/HPO"/>
</dbReference>
<evidence type="ECO:0000256" key="2">
    <source>
        <dbReference type="ARBA" id="ARBA00005967"/>
    </source>
</evidence>
<evidence type="ECO:0000256" key="12">
    <source>
        <dbReference type="ARBA" id="ARBA00023136"/>
    </source>
</evidence>
<comment type="caution">
    <text evidence="21">The sequence shown here is derived from an EMBL/GenBank/DDBJ whole genome shotgun (WGS) entry which is preliminary data.</text>
</comment>
<feature type="active site" description="Proton acceptor" evidence="15">
    <location>
        <position position="72"/>
    </location>
</feature>
<feature type="binding site" evidence="17">
    <location>
        <position position="12"/>
    </location>
    <ligand>
        <name>ATP</name>
        <dbReference type="ChEBI" id="CHEBI:30616"/>
    </ligand>
</feature>
<dbReference type="PROSITE" id="PS01069">
    <property type="entry name" value="DAGK_PROKAR"/>
    <property type="match status" value="1"/>
</dbReference>
<protein>
    <submittedName>
        <fullName evidence="21">Prokaryotic diacylglycerol kinase</fullName>
    </submittedName>
</protein>
<reference evidence="21 22" key="1">
    <citation type="submission" date="2016-01" db="EMBL/GenBank/DDBJ databases">
        <authorList>
            <person name="Oliw E.H."/>
        </authorList>
    </citation>
    <scope>NUCLEOTIDE SEQUENCE [LARGE SCALE GENOMIC DNA]</scope>
    <source>
        <strain evidence="21 22">CMW7756A</strain>
    </source>
</reference>
<evidence type="ECO:0000256" key="17">
    <source>
        <dbReference type="PIRSR" id="PIRSR600829-3"/>
    </source>
</evidence>
<feature type="binding site" evidence="17">
    <location>
        <position position="19"/>
    </location>
    <ligand>
        <name>ATP</name>
        <dbReference type="ChEBI" id="CHEBI:30616"/>
    </ligand>
</feature>
<feature type="transmembrane region" description="Helical" evidence="19">
    <location>
        <begin position="59"/>
        <end position="78"/>
    </location>
</feature>
<evidence type="ECO:0000256" key="13">
    <source>
        <dbReference type="ARBA" id="ARBA00023209"/>
    </source>
</evidence>
<dbReference type="Gene3D" id="1.20.144.10">
    <property type="entry name" value="Phosphatidic acid phosphatase type 2/haloperoxidase"/>
    <property type="match status" value="1"/>
</dbReference>
<dbReference type="CDD" id="cd14266">
    <property type="entry name" value="UDPK_IM_PAP2_like"/>
    <property type="match status" value="1"/>
</dbReference>
<dbReference type="PANTHER" id="PTHR34299">
    <property type="entry name" value="DIACYLGLYCEROL KINASE"/>
    <property type="match status" value="1"/>
</dbReference>
<evidence type="ECO:0000259" key="20">
    <source>
        <dbReference type="Pfam" id="PF01569"/>
    </source>
</evidence>
<dbReference type="EMBL" id="LRQE01000034">
    <property type="protein sequence ID" value="KXA29622.1"/>
    <property type="molecule type" value="Genomic_DNA"/>
</dbReference>
<keyword evidence="6 19" id="KW-0812">Transmembrane</keyword>
<dbReference type="GO" id="GO:0005524">
    <property type="term" value="F:ATP binding"/>
    <property type="evidence" value="ECO:0007669"/>
    <property type="project" value="UniProtKB-KW"/>
</dbReference>
<comment type="subcellular location">
    <subcellularLocation>
        <location evidence="1">Cell membrane</location>
        <topology evidence="1">Multi-pass membrane protein</topology>
    </subcellularLocation>
</comment>
<dbReference type="InterPro" id="IPR036945">
    <property type="entry name" value="DAGK_sf"/>
</dbReference>
<feature type="binding site" evidence="17">
    <location>
        <begin position="97"/>
        <end position="98"/>
    </location>
    <ligand>
        <name>ATP</name>
        <dbReference type="ChEBI" id="CHEBI:30616"/>
    </ligand>
</feature>
<evidence type="ECO:0000313" key="21">
    <source>
        <dbReference type="EMBL" id="KXA29622.1"/>
    </source>
</evidence>
<evidence type="ECO:0000256" key="6">
    <source>
        <dbReference type="ARBA" id="ARBA00022692"/>
    </source>
</evidence>
<feature type="binding site" evidence="16">
    <location>
        <position position="12"/>
    </location>
    <ligand>
        <name>substrate</name>
    </ligand>
</feature>
<feature type="binding site" evidence="18">
    <location>
        <position position="31"/>
    </location>
    <ligand>
        <name>a divalent metal cation</name>
        <dbReference type="ChEBI" id="CHEBI:60240"/>
    </ligand>
</feature>
<keyword evidence="3" id="KW-1003">Cell membrane</keyword>
<dbReference type="InterPro" id="IPR036938">
    <property type="entry name" value="PAP2/HPO_sf"/>
</dbReference>
<evidence type="ECO:0000256" key="11">
    <source>
        <dbReference type="ARBA" id="ARBA00023098"/>
    </source>
</evidence>
<evidence type="ECO:0000256" key="1">
    <source>
        <dbReference type="ARBA" id="ARBA00004651"/>
    </source>
</evidence>
<evidence type="ECO:0000256" key="9">
    <source>
        <dbReference type="ARBA" id="ARBA00022840"/>
    </source>
</evidence>
<comment type="similarity">
    <text evidence="2">Belongs to the bacterial diacylglycerol kinase family.</text>
</comment>
<feature type="binding site" evidence="17">
    <location>
        <position position="79"/>
    </location>
    <ligand>
        <name>ATP</name>
        <dbReference type="ChEBI" id="CHEBI:30616"/>
    </ligand>
</feature>
<keyword evidence="4" id="KW-0444">Lipid biosynthesis</keyword>
<evidence type="ECO:0000313" key="22">
    <source>
        <dbReference type="Proteomes" id="UP000070174"/>
    </source>
</evidence>
<dbReference type="Proteomes" id="UP000070174">
    <property type="component" value="Unassembled WGS sequence"/>
</dbReference>
<dbReference type="PANTHER" id="PTHR34299:SF1">
    <property type="entry name" value="DIACYLGLYCEROL KINASE"/>
    <property type="match status" value="1"/>
</dbReference>
<dbReference type="GO" id="GO:0016301">
    <property type="term" value="F:kinase activity"/>
    <property type="evidence" value="ECO:0007669"/>
    <property type="project" value="UniProtKB-KW"/>
</dbReference>
<dbReference type="AlphaFoldDB" id="A0A133PM72"/>
<feature type="domain" description="Phosphatidic acid phosphatase type 2/haloperoxidase" evidence="20">
    <location>
        <begin position="172"/>
        <end position="241"/>
    </location>
</feature>
<feature type="transmembrane region" description="Helical" evidence="19">
    <location>
        <begin position="99"/>
        <end position="120"/>
    </location>
</feature>
<feature type="transmembrane region" description="Helical" evidence="19">
    <location>
        <begin position="36"/>
        <end position="53"/>
    </location>
</feature>
<dbReference type="Gene3D" id="1.10.287.3610">
    <property type="match status" value="1"/>
</dbReference>
<keyword evidence="10 19" id="KW-1133">Transmembrane helix</keyword>
<dbReference type="PATRIC" id="fig|54005.3.peg.1230"/>
<keyword evidence="8 21" id="KW-0418">Kinase</keyword>
<dbReference type="Pfam" id="PF01219">
    <property type="entry name" value="DAGK_prokar"/>
    <property type="match status" value="1"/>
</dbReference>
<feature type="transmembrane region" description="Helical" evidence="19">
    <location>
        <begin position="140"/>
        <end position="159"/>
    </location>
</feature>
<proteinExistence type="inferred from homology"/>